<feature type="compositionally biased region" description="Basic and acidic residues" evidence="3">
    <location>
        <begin position="585"/>
        <end position="598"/>
    </location>
</feature>
<dbReference type="PROSITE" id="PS51138">
    <property type="entry name" value="ENT"/>
    <property type="match status" value="1"/>
</dbReference>
<comment type="caution">
    <text evidence="5">The sequence shown here is derived from an EMBL/GenBank/DDBJ whole genome shotgun (WGS) entry which is preliminary data.</text>
</comment>
<dbReference type="EMBL" id="MVGT01001730">
    <property type="protein sequence ID" value="OVA11194.1"/>
    <property type="molecule type" value="Genomic_DNA"/>
</dbReference>
<evidence type="ECO:0000256" key="1">
    <source>
        <dbReference type="ARBA" id="ARBA00004123"/>
    </source>
</evidence>
<dbReference type="OMA" id="HANTHGP"/>
<gene>
    <name evidence="5" type="ORF">BVC80_1743g27</name>
</gene>
<dbReference type="PANTHER" id="PTHR33432">
    <property type="entry name" value="PROTEIN EMSY-LIKE 4"/>
    <property type="match status" value="1"/>
</dbReference>
<dbReference type="InterPro" id="IPR005491">
    <property type="entry name" value="ENT_dom"/>
</dbReference>
<dbReference type="CDD" id="cd20404">
    <property type="entry name" value="Tudor_Agenet_AtEML-like"/>
    <property type="match status" value="1"/>
</dbReference>
<dbReference type="InterPro" id="IPR036142">
    <property type="entry name" value="ENT_dom-like_sf"/>
</dbReference>
<protein>
    <submittedName>
        <fullName evidence="5">EMSY N-terminal</fullName>
    </submittedName>
</protein>
<proteinExistence type="predicted"/>
<dbReference type="PANTHER" id="PTHR33432:SF27">
    <property type="entry name" value="PROTEIN EMSY-LIKE 3"/>
    <property type="match status" value="1"/>
</dbReference>
<dbReference type="SUPFAM" id="SSF63748">
    <property type="entry name" value="Tudor/PWWP/MBT"/>
    <property type="match status" value="1"/>
</dbReference>
<dbReference type="InterPro" id="IPR033485">
    <property type="entry name" value="EMSY-LIKE_plant"/>
</dbReference>
<evidence type="ECO:0000313" key="6">
    <source>
        <dbReference type="Proteomes" id="UP000195402"/>
    </source>
</evidence>
<feature type="compositionally biased region" description="Acidic residues" evidence="3">
    <location>
        <begin position="604"/>
        <end position="613"/>
    </location>
</feature>
<dbReference type="FunFam" id="1.10.1240.40:FF:000005">
    <property type="entry name" value="ENT domain containing protein, expressed"/>
    <property type="match status" value="1"/>
</dbReference>
<dbReference type="Gene3D" id="2.30.30.140">
    <property type="match status" value="1"/>
</dbReference>
<dbReference type="InParanoid" id="A0A200QL68"/>
<dbReference type="FunCoup" id="A0A200QL68">
    <property type="interactions" value="2325"/>
</dbReference>
<evidence type="ECO:0000259" key="4">
    <source>
        <dbReference type="PROSITE" id="PS51138"/>
    </source>
</evidence>
<dbReference type="AlphaFoldDB" id="A0A200QL68"/>
<dbReference type="SUPFAM" id="SSF158639">
    <property type="entry name" value="ENT-like"/>
    <property type="match status" value="1"/>
</dbReference>
<reference evidence="5 6" key="1">
    <citation type="journal article" date="2017" name="Mol. Plant">
        <title>The Genome of Medicinal Plant Macleaya cordata Provides New Insights into Benzylisoquinoline Alkaloids Metabolism.</title>
        <authorList>
            <person name="Liu X."/>
            <person name="Liu Y."/>
            <person name="Huang P."/>
            <person name="Ma Y."/>
            <person name="Qing Z."/>
            <person name="Tang Q."/>
            <person name="Cao H."/>
            <person name="Cheng P."/>
            <person name="Zheng Y."/>
            <person name="Yuan Z."/>
            <person name="Zhou Y."/>
            <person name="Liu J."/>
            <person name="Tang Z."/>
            <person name="Zhuo Y."/>
            <person name="Zhang Y."/>
            <person name="Yu L."/>
            <person name="Huang J."/>
            <person name="Yang P."/>
            <person name="Peng Q."/>
            <person name="Zhang J."/>
            <person name="Jiang W."/>
            <person name="Zhang Z."/>
            <person name="Lin K."/>
            <person name="Ro D.K."/>
            <person name="Chen X."/>
            <person name="Xiong X."/>
            <person name="Shang Y."/>
            <person name="Huang S."/>
            <person name="Zeng J."/>
        </authorList>
    </citation>
    <scope>NUCLEOTIDE SEQUENCE [LARGE SCALE GENOMIC DNA]</scope>
    <source>
        <strain evidence="6">cv. BLH2017</strain>
        <tissue evidence="5">Root</tissue>
    </source>
</reference>
<organism evidence="5 6">
    <name type="scientific">Macleaya cordata</name>
    <name type="common">Five-seeded plume-poppy</name>
    <name type="synonym">Bocconia cordata</name>
    <dbReference type="NCBI Taxonomy" id="56857"/>
    <lineage>
        <taxon>Eukaryota</taxon>
        <taxon>Viridiplantae</taxon>
        <taxon>Streptophyta</taxon>
        <taxon>Embryophyta</taxon>
        <taxon>Tracheophyta</taxon>
        <taxon>Spermatophyta</taxon>
        <taxon>Magnoliopsida</taxon>
        <taxon>Ranunculales</taxon>
        <taxon>Papaveraceae</taxon>
        <taxon>Papaveroideae</taxon>
        <taxon>Macleaya</taxon>
    </lineage>
</organism>
<dbReference type="Pfam" id="PF03735">
    <property type="entry name" value="ENT"/>
    <property type="match status" value="1"/>
</dbReference>
<feature type="region of interest" description="Disordered" evidence="3">
    <location>
        <begin position="567"/>
        <end position="613"/>
    </location>
</feature>
<dbReference type="GO" id="GO:0005634">
    <property type="term" value="C:nucleus"/>
    <property type="evidence" value="ECO:0007669"/>
    <property type="project" value="UniProtKB-SubCell"/>
</dbReference>
<comment type="subcellular location">
    <subcellularLocation>
        <location evidence="1">Nucleus</location>
    </subcellularLocation>
</comment>
<feature type="region of interest" description="Disordered" evidence="3">
    <location>
        <begin position="131"/>
        <end position="151"/>
    </location>
</feature>
<dbReference type="OrthoDB" id="1737049at2759"/>
<dbReference type="GO" id="GO:0050832">
    <property type="term" value="P:defense response to fungus"/>
    <property type="evidence" value="ECO:0007669"/>
    <property type="project" value="InterPro"/>
</dbReference>
<dbReference type="STRING" id="56857.A0A200QL68"/>
<feature type="region of interest" description="Disordered" evidence="3">
    <location>
        <begin position="316"/>
        <end position="339"/>
    </location>
</feature>
<feature type="compositionally biased region" description="Basic and acidic residues" evidence="3">
    <location>
        <begin position="458"/>
        <end position="471"/>
    </location>
</feature>
<evidence type="ECO:0000313" key="5">
    <source>
        <dbReference type="EMBL" id="OVA11194.1"/>
    </source>
</evidence>
<feature type="domain" description="ENT" evidence="4">
    <location>
        <begin position="180"/>
        <end position="270"/>
    </location>
</feature>
<dbReference type="Gene3D" id="1.10.1240.40">
    <property type="entry name" value="ENT domain"/>
    <property type="match status" value="1"/>
</dbReference>
<dbReference type="Proteomes" id="UP000195402">
    <property type="component" value="Unassembled WGS sequence"/>
</dbReference>
<keyword evidence="2" id="KW-0539">Nucleus</keyword>
<feature type="compositionally biased region" description="Polar residues" evidence="3">
    <location>
        <begin position="322"/>
        <end position="336"/>
    </location>
</feature>
<sequence>MEKNNRFSGKSFCRLMLQNPAESLPEKRIWVARYFWAFFLQSEGLRPKYLLKLVESSISSVSGILFDWTWVSVELKEFRFEDFLFHPEFVISSSSRVFWLVVCSCDARYGCKYGCGRCFRNMSIRGNLEATSTGDKMKESTDGDLPPQHQNRVPRVSRVTGNGRSTVVGSIPYHRFHNDMETQIHHLEQEAYSSVLRAFKAQSDAITWEKESLITELRKELRVSDEEHRELLGRVNADDIILTIREWRKAGHQPSLLSTAQPNYNATIPGSTVPASRKKQKTLQPLPSLSLNPQTVAVSMQPSLSAAKRGAAVGVRGKKPKSGQTIKSAQYPSSGPTGRVQLPNWGSSGALVTNEPAGARTCDPLIGRKVMTRWPEDNNFYEAVINDYDPQKGLHALVYDMNTDNATLEWVNLKEISPDDIRWEGEVLGISRRSGHGGIGHGIKKSMDGDGAVPGAGRGREAPRSQPKKDLPQSQNCIGKKSLGDLEMLQTETVIKEVERVFLASHPDLLELEKAKKMLKDHEQTLIDALARLADASDGESDEGEHPVTHGQSMDRELMWSNQLYGENQHAAAGIENGMTGGGGRGEEGPDDGVREGRVPASDDQQEDGDNEI</sequence>
<keyword evidence="6" id="KW-1185">Reference proteome</keyword>
<feature type="region of interest" description="Disordered" evidence="3">
    <location>
        <begin position="438"/>
        <end position="479"/>
    </location>
</feature>
<evidence type="ECO:0000256" key="3">
    <source>
        <dbReference type="SAM" id="MobiDB-lite"/>
    </source>
</evidence>
<accession>A0A200QL68</accession>
<dbReference type="SMART" id="SM01191">
    <property type="entry name" value="ENT"/>
    <property type="match status" value="1"/>
</dbReference>
<evidence type="ECO:0000256" key="2">
    <source>
        <dbReference type="ARBA" id="ARBA00023242"/>
    </source>
</evidence>
<name>A0A200QL68_MACCD</name>